<accession>A0A2N5VY83</accession>
<evidence type="ECO:0000313" key="2">
    <source>
        <dbReference type="Proteomes" id="UP000235388"/>
    </source>
</evidence>
<dbReference type="AlphaFoldDB" id="A0A2N5VY83"/>
<dbReference type="Proteomes" id="UP000235388">
    <property type="component" value="Unassembled WGS sequence"/>
</dbReference>
<name>A0A2N5VY83_9BASI</name>
<organism evidence="1 2">
    <name type="scientific">Puccinia coronata f. sp. avenae</name>
    <dbReference type="NCBI Taxonomy" id="200324"/>
    <lineage>
        <taxon>Eukaryota</taxon>
        <taxon>Fungi</taxon>
        <taxon>Dikarya</taxon>
        <taxon>Basidiomycota</taxon>
        <taxon>Pucciniomycotina</taxon>
        <taxon>Pucciniomycetes</taxon>
        <taxon>Pucciniales</taxon>
        <taxon>Pucciniaceae</taxon>
        <taxon>Puccinia</taxon>
    </lineage>
</organism>
<proteinExistence type="predicted"/>
<evidence type="ECO:0000313" key="1">
    <source>
        <dbReference type="EMBL" id="PLW54950.1"/>
    </source>
</evidence>
<dbReference type="EMBL" id="PGCJ01000038">
    <property type="protein sequence ID" value="PLW54950.1"/>
    <property type="molecule type" value="Genomic_DNA"/>
</dbReference>
<comment type="caution">
    <text evidence="1">The sequence shown here is derived from an EMBL/GenBank/DDBJ whole genome shotgun (WGS) entry which is preliminary data.</text>
</comment>
<reference evidence="1 2" key="1">
    <citation type="submission" date="2017-11" db="EMBL/GenBank/DDBJ databases">
        <title>De novo assembly and phasing of dikaryotic genomes from two isolates of Puccinia coronata f. sp. avenae, the causal agent of oat crown rust.</title>
        <authorList>
            <person name="Miller M.E."/>
            <person name="Zhang Y."/>
            <person name="Omidvar V."/>
            <person name="Sperschneider J."/>
            <person name="Schwessinger B."/>
            <person name="Raley C."/>
            <person name="Palmer J.M."/>
            <person name="Garnica D."/>
            <person name="Upadhyaya N."/>
            <person name="Rathjen J."/>
            <person name="Taylor J.M."/>
            <person name="Park R.F."/>
            <person name="Dodds P.N."/>
            <person name="Hirsch C.D."/>
            <person name="Kianian S.F."/>
            <person name="Figueroa M."/>
        </authorList>
    </citation>
    <scope>NUCLEOTIDE SEQUENCE [LARGE SCALE GENOMIC DNA]</scope>
    <source>
        <strain evidence="1">12NC29</strain>
    </source>
</reference>
<protein>
    <submittedName>
        <fullName evidence="1">Uncharacterized protein</fullName>
    </submittedName>
</protein>
<keyword evidence="2" id="KW-1185">Reference proteome</keyword>
<sequence>MERDGPYLDLMDNSASSMNVLLEDTPAVNQLQASSSSPSMNVHSVSGVLGIMEVQLSQLGTAKSSKLIEAQMMNYAKIFVPVLAHH</sequence>
<gene>
    <name evidence="1" type="ORF">PCANC_02751</name>
</gene>